<keyword evidence="2" id="KW-1185">Reference proteome</keyword>
<dbReference type="Pfam" id="PF20074">
    <property type="entry name" value="DUF6470"/>
    <property type="match status" value="1"/>
</dbReference>
<evidence type="ECO:0000313" key="1">
    <source>
        <dbReference type="EMBL" id="MDQ0214954.1"/>
    </source>
</evidence>
<dbReference type="InterPro" id="IPR045527">
    <property type="entry name" value="DUF6470"/>
</dbReference>
<name>A0AAJ1SY27_9BACI</name>
<dbReference type="EMBL" id="JAUSUC010000012">
    <property type="protein sequence ID" value="MDQ0214954.1"/>
    <property type="molecule type" value="Genomic_DNA"/>
</dbReference>
<organism evidence="1 2">
    <name type="scientific">Oikeobacillus pervagus</name>
    <dbReference type="NCBI Taxonomy" id="1325931"/>
    <lineage>
        <taxon>Bacteria</taxon>
        <taxon>Bacillati</taxon>
        <taxon>Bacillota</taxon>
        <taxon>Bacilli</taxon>
        <taxon>Bacillales</taxon>
        <taxon>Bacillaceae</taxon>
        <taxon>Oikeobacillus</taxon>
    </lineage>
</organism>
<comment type="caution">
    <text evidence="1">The sequence shown here is derived from an EMBL/GenBank/DDBJ whole genome shotgun (WGS) entry which is preliminary data.</text>
</comment>
<gene>
    <name evidence="1" type="ORF">J2S13_001353</name>
</gene>
<dbReference type="Proteomes" id="UP001237207">
    <property type="component" value="Unassembled WGS sequence"/>
</dbReference>
<proteinExistence type="predicted"/>
<dbReference type="RefSeq" id="WP_307256948.1">
    <property type="nucleotide sequence ID" value="NZ_JAUSUC010000012.1"/>
</dbReference>
<reference evidence="1" key="1">
    <citation type="submission" date="2023-07" db="EMBL/GenBank/DDBJ databases">
        <title>Genomic Encyclopedia of Type Strains, Phase IV (KMG-IV): sequencing the most valuable type-strain genomes for metagenomic binning, comparative biology and taxonomic classification.</title>
        <authorList>
            <person name="Goeker M."/>
        </authorList>
    </citation>
    <scope>NUCLEOTIDE SEQUENCE</scope>
    <source>
        <strain evidence="1">DSM 23947</strain>
    </source>
</reference>
<protein>
    <recommendedName>
        <fullName evidence="3">YviE</fullName>
    </recommendedName>
</protein>
<dbReference type="AlphaFoldDB" id="A0AAJ1SY27"/>
<accession>A0AAJ1SY27</accession>
<evidence type="ECO:0000313" key="2">
    <source>
        <dbReference type="Proteomes" id="UP001237207"/>
    </source>
</evidence>
<evidence type="ECO:0008006" key="3">
    <source>
        <dbReference type="Google" id="ProtNLM"/>
    </source>
</evidence>
<sequence length="196" mass="22682">MELPQIRLFSQTAKIQLNIEQPKQSIEQPPAELDLQQPPAEITYERTPAQLTIDQTKAREDMDLKHISKRIEEFAQLGYQDWLEGMTRVAQEGTELMKIENGGNPIVDQAKRRSERPYRQLGITWIPSANSVSVHFEPAKIKLNVKTNKVINNTRPQKPIHEYRPGKVNISMKQYPSLSIDFVNLKYKGINYEQEI</sequence>